<dbReference type="PANTHER" id="PTHR42788:SF2">
    <property type="entry name" value="ABC TRANSPORTER ATP-BINDING PROTEIN"/>
    <property type="match status" value="1"/>
</dbReference>
<protein>
    <submittedName>
        <fullName evidence="5">ABC transporter ATP-binding protein</fullName>
    </submittedName>
</protein>
<dbReference type="CDD" id="cd03293">
    <property type="entry name" value="ABC_NrtD_SsuB_transporters"/>
    <property type="match status" value="1"/>
</dbReference>
<keyword evidence="3 5" id="KW-0067">ATP-binding</keyword>
<accession>A0ABW1IPT4</accession>
<gene>
    <name evidence="5" type="ORF">ACFPXP_10205</name>
</gene>
<dbReference type="SUPFAM" id="SSF52540">
    <property type="entry name" value="P-loop containing nucleoside triphosphate hydrolases"/>
    <property type="match status" value="1"/>
</dbReference>
<comment type="caution">
    <text evidence="5">The sequence shown here is derived from an EMBL/GenBank/DDBJ whole genome shotgun (WGS) entry which is preliminary data.</text>
</comment>
<feature type="domain" description="ABC transporter" evidence="4">
    <location>
        <begin position="34"/>
        <end position="263"/>
    </location>
</feature>
<dbReference type="Proteomes" id="UP001596250">
    <property type="component" value="Unassembled WGS sequence"/>
</dbReference>
<dbReference type="Gene3D" id="3.40.50.300">
    <property type="entry name" value="P-loop containing nucleotide triphosphate hydrolases"/>
    <property type="match status" value="1"/>
</dbReference>
<organism evidence="5 6">
    <name type="scientific">Marinicrinis lubricantis</name>
    <dbReference type="NCBI Taxonomy" id="2086470"/>
    <lineage>
        <taxon>Bacteria</taxon>
        <taxon>Bacillati</taxon>
        <taxon>Bacillota</taxon>
        <taxon>Bacilli</taxon>
        <taxon>Bacillales</taxon>
        <taxon>Paenibacillaceae</taxon>
    </lineage>
</organism>
<dbReference type="PROSITE" id="PS50893">
    <property type="entry name" value="ABC_TRANSPORTER_2"/>
    <property type="match status" value="1"/>
</dbReference>
<dbReference type="InterPro" id="IPR017871">
    <property type="entry name" value="ABC_transporter-like_CS"/>
</dbReference>
<dbReference type="GO" id="GO:0005524">
    <property type="term" value="F:ATP binding"/>
    <property type="evidence" value="ECO:0007669"/>
    <property type="project" value="UniProtKB-KW"/>
</dbReference>
<dbReference type="RefSeq" id="WP_379894104.1">
    <property type="nucleotide sequence ID" value="NZ_CBCSCT010000073.1"/>
</dbReference>
<evidence type="ECO:0000259" key="4">
    <source>
        <dbReference type="PROSITE" id="PS50893"/>
    </source>
</evidence>
<keyword evidence="6" id="KW-1185">Reference proteome</keyword>
<evidence type="ECO:0000256" key="2">
    <source>
        <dbReference type="ARBA" id="ARBA00022741"/>
    </source>
</evidence>
<dbReference type="EMBL" id="JBHSQV010000134">
    <property type="protein sequence ID" value="MFC5986789.1"/>
    <property type="molecule type" value="Genomic_DNA"/>
</dbReference>
<dbReference type="InterPro" id="IPR003439">
    <property type="entry name" value="ABC_transporter-like_ATP-bd"/>
</dbReference>
<evidence type="ECO:0000256" key="3">
    <source>
        <dbReference type="ARBA" id="ARBA00022840"/>
    </source>
</evidence>
<sequence>MTFSAPIQSLVQQLGIIAKEREIERYRRDWAVAVKLEQVSFTYGEKSEDTAVLRDMNMHVPRGEFVSLLGKSGTGKSTVFKLIAGLIQPSNGQVLVEGEPCEAGRVGYMPQKDLLLPWRTVLGNAMLACELSGGDRKLAKSRALEWMARIGLEGCADAYPHELSGGMRQRAAFLRTMMTDKDVLLLDEPFGALDALTKREMHLWLLSFWEQMQRTVLFITHDLEEAVLLSDRVFVLQANGAGQPQQLRIDLPRPRKPELVHTIQMLDYRKRLERMIYAQHD</sequence>
<dbReference type="InterPro" id="IPR027417">
    <property type="entry name" value="P-loop_NTPase"/>
</dbReference>
<evidence type="ECO:0000313" key="5">
    <source>
        <dbReference type="EMBL" id="MFC5986789.1"/>
    </source>
</evidence>
<evidence type="ECO:0000256" key="1">
    <source>
        <dbReference type="ARBA" id="ARBA00022448"/>
    </source>
</evidence>
<name>A0ABW1IPT4_9BACL</name>
<dbReference type="InterPro" id="IPR003593">
    <property type="entry name" value="AAA+_ATPase"/>
</dbReference>
<dbReference type="Pfam" id="PF00005">
    <property type="entry name" value="ABC_tran"/>
    <property type="match status" value="1"/>
</dbReference>
<evidence type="ECO:0000313" key="6">
    <source>
        <dbReference type="Proteomes" id="UP001596250"/>
    </source>
</evidence>
<reference evidence="6" key="1">
    <citation type="journal article" date="2019" name="Int. J. Syst. Evol. Microbiol.">
        <title>The Global Catalogue of Microorganisms (GCM) 10K type strain sequencing project: providing services to taxonomists for standard genome sequencing and annotation.</title>
        <authorList>
            <consortium name="The Broad Institute Genomics Platform"/>
            <consortium name="The Broad Institute Genome Sequencing Center for Infectious Disease"/>
            <person name="Wu L."/>
            <person name="Ma J."/>
        </authorList>
    </citation>
    <scope>NUCLEOTIDE SEQUENCE [LARGE SCALE GENOMIC DNA]</scope>
    <source>
        <strain evidence="6">CCM 8749</strain>
    </source>
</reference>
<dbReference type="InterPro" id="IPR050166">
    <property type="entry name" value="ABC_transporter_ATP-bind"/>
</dbReference>
<keyword evidence="1" id="KW-0813">Transport</keyword>
<keyword evidence="2" id="KW-0547">Nucleotide-binding</keyword>
<dbReference type="SMART" id="SM00382">
    <property type="entry name" value="AAA"/>
    <property type="match status" value="1"/>
</dbReference>
<dbReference type="PANTHER" id="PTHR42788">
    <property type="entry name" value="TAURINE IMPORT ATP-BINDING PROTEIN-RELATED"/>
    <property type="match status" value="1"/>
</dbReference>
<proteinExistence type="predicted"/>
<dbReference type="PROSITE" id="PS00211">
    <property type="entry name" value="ABC_TRANSPORTER_1"/>
    <property type="match status" value="1"/>
</dbReference>